<dbReference type="InterPro" id="IPR029058">
    <property type="entry name" value="AB_hydrolase_fold"/>
</dbReference>
<comment type="cofactor">
    <cofactor evidence="1">
        <name>pantetheine 4'-phosphate</name>
        <dbReference type="ChEBI" id="CHEBI:47942"/>
    </cofactor>
</comment>
<name>A0A318K0Z0_9NOCA</name>
<feature type="region of interest" description="Disordered" evidence="5">
    <location>
        <begin position="879"/>
        <end position="898"/>
    </location>
</feature>
<dbReference type="InterPro" id="IPR036736">
    <property type="entry name" value="ACP-like_sf"/>
</dbReference>
<dbReference type="Pfam" id="PF00668">
    <property type="entry name" value="Condensation"/>
    <property type="match status" value="3"/>
</dbReference>
<dbReference type="InterPro" id="IPR020845">
    <property type="entry name" value="AMP-binding_CS"/>
</dbReference>
<dbReference type="FunFam" id="1.10.1200.10:FF:000016">
    <property type="entry name" value="Non-ribosomal peptide synthase"/>
    <property type="match status" value="4"/>
</dbReference>
<dbReference type="FunFam" id="3.40.50.12780:FF:000012">
    <property type="entry name" value="Non-ribosomal peptide synthetase"/>
    <property type="match status" value="2"/>
</dbReference>
<dbReference type="FunFam" id="3.30.300.30:FF:000010">
    <property type="entry name" value="Enterobactin synthetase component F"/>
    <property type="match status" value="2"/>
</dbReference>
<dbReference type="GO" id="GO:0008610">
    <property type="term" value="P:lipid biosynthetic process"/>
    <property type="evidence" value="ECO:0007669"/>
    <property type="project" value="UniProtKB-ARBA"/>
</dbReference>
<dbReference type="InterPro" id="IPR042099">
    <property type="entry name" value="ANL_N_sf"/>
</dbReference>
<dbReference type="SUPFAM" id="SSF53335">
    <property type="entry name" value="S-adenosyl-L-methionine-dependent methyltransferases"/>
    <property type="match status" value="1"/>
</dbReference>
<dbReference type="InterPro" id="IPR000873">
    <property type="entry name" value="AMP-dep_synth/lig_dom"/>
</dbReference>
<dbReference type="Gene3D" id="3.40.50.980">
    <property type="match status" value="4"/>
</dbReference>
<dbReference type="InterPro" id="IPR045851">
    <property type="entry name" value="AMP-bd_C_sf"/>
</dbReference>
<dbReference type="InterPro" id="IPR020806">
    <property type="entry name" value="PKS_PP-bd"/>
</dbReference>
<protein>
    <submittedName>
        <fullName evidence="7">Amino acid adenylation domain-containing protein</fullName>
    </submittedName>
</protein>
<gene>
    <name evidence="7" type="ORF">DFR70_108209</name>
</gene>
<dbReference type="Pfam" id="PF13193">
    <property type="entry name" value="AMP-binding_C"/>
    <property type="match status" value="2"/>
</dbReference>
<dbReference type="EMBL" id="QJKF01000008">
    <property type="protein sequence ID" value="PXX61651.1"/>
    <property type="molecule type" value="Genomic_DNA"/>
</dbReference>
<dbReference type="Gene3D" id="2.30.38.10">
    <property type="entry name" value="Luciferase, Domain 3"/>
    <property type="match status" value="2"/>
</dbReference>
<dbReference type="Gene3D" id="3.30.559.10">
    <property type="entry name" value="Chloramphenicol acetyltransferase-like domain"/>
    <property type="match status" value="3"/>
</dbReference>
<evidence type="ECO:0000313" key="7">
    <source>
        <dbReference type="EMBL" id="PXX61651.1"/>
    </source>
</evidence>
<dbReference type="PROSITE" id="PS00012">
    <property type="entry name" value="PHOSPHOPANTETHEINE"/>
    <property type="match status" value="4"/>
</dbReference>
<evidence type="ECO:0000256" key="3">
    <source>
        <dbReference type="ARBA" id="ARBA00022553"/>
    </source>
</evidence>
<keyword evidence="3" id="KW-0597">Phosphoprotein</keyword>
<evidence type="ECO:0000256" key="1">
    <source>
        <dbReference type="ARBA" id="ARBA00001957"/>
    </source>
</evidence>
<dbReference type="GO" id="GO:0003824">
    <property type="term" value="F:catalytic activity"/>
    <property type="evidence" value="ECO:0007669"/>
    <property type="project" value="InterPro"/>
</dbReference>
<evidence type="ECO:0000313" key="8">
    <source>
        <dbReference type="Proteomes" id="UP000247569"/>
    </source>
</evidence>
<dbReference type="GO" id="GO:0072330">
    <property type="term" value="P:monocarboxylic acid biosynthetic process"/>
    <property type="evidence" value="ECO:0007669"/>
    <property type="project" value="UniProtKB-ARBA"/>
</dbReference>
<dbReference type="UniPathway" id="UPA00011"/>
<feature type="domain" description="Carrier" evidence="6">
    <location>
        <begin position="1942"/>
        <end position="2017"/>
    </location>
</feature>
<dbReference type="PROSITE" id="PS00455">
    <property type="entry name" value="AMP_BINDING"/>
    <property type="match status" value="2"/>
</dbReference>
<evidence type="ECO:0000256" key="2">
    <source>
        <dbReference type="ARBA" id="ARBA00022450"/>
    </source>
</evidence>
<dbReference type="CDD" id="cd19540">
    <property type="entry name" value="LCL_NRPS-like"/>
    <property type="match status" value="3"/>
</dbReference>
<feature type="domain" description="Carrier" evidence="6">
    <location>
        <begin position="2491"/>
        <end position="2566"/>
    </location>
</feature>
<dbReference type="GO" id="GO:0043041">
    <property type="term" value="P:amino acid activation for nonribosomal peptide biosynthetic process"/>
    <property type="evidence" value="ECO:0007669"/>
    <property type="project" value="TreeGrafter"/>
</dbReference>
<feature type="domain" description="Carrier" evidence="6">
    <location>
        <begin position="3522"/>
        <end position="3597"/>
    </location>
</feature>
<organism evidence="7 8">
    <name type="scientific">Nocardia tenerifensis</name>
    <dbReference type="NCBI Taxonomy" id="228006"/>
    <lineage>
        <taxon>Bacteria</taxon>
        <taxon>Bacillati</taxon>
        <taxon>Actinomycetota</taxon>
        <taxon>Actinomycetes</taxon>
        <taxon>Mycobacteriales</taxon>
        <taxon>Nocardiaceae</taxon>
        <taxon>Nocardia</taxon>
    </lineage>
</organism>
<dbReference type="SUPFAM" id="SSF56801">
    <property type="entry name" value="Acetyl-CoA synthetase-like"/>
    <property type="match status" value="3"/>
</dbReference>
<dbReference type="Gene3D" id="1.10.1200.10">
    <property type="entry name" value="ACP-like"/>
    <property type="match status" value="3"/>
</dbReference>
<dbReference type="Proteomes" id="UP000247569">
    <property type="component" value="Unassembled WGS sequence"/>
</dbReference>
<comment type="caution">
    <text evidence="7">The sequence shown here is derived from an EMBL/GenBank/DDBJ whole genome shotgun (WGS) entry which is preliminary data.</text>
</comment>
<dbReference type="InterPro" id="IPR029063">
    <property type="entry name" value="SAM-dependent_MTases_sf"/>
</dbReference>
<evidence type="ECO:0000256" key="5">
    <source>
        <dbReference type="SAM" id="MobiDB-lite"/>
    </source>
</evidence>
<dbReference type="InterPro" id="IPR009081">
    <property type="entry name" value="PP-bd_ACP"/>
</dbReference>
<dbReference type="Pfam" id="PF00550">
    <property type="entry name" value="PP-binding"/>
    <property type="match status" value="4"/>
</dbReference>
<evidence type="ECO:0000259" key="6">
    <source>
        <dbReference type="PROSITE" id="PS50075"/>
    </source>
</evidence>
<dbReference type="FunFam" id="3.40.50.980:FF:000002">
    <property type="entry name" value="Enterobactin synthetase component F"/>
    <property type="match status" value="2"/>
</dbReference>
<dbReference type="PROSITE" id="PS50075">
    <property type="entry name" value="CARRIER"/>
    <property type="match status" value="4"/>
</dbReference>
<proteinExistence type="predicted"/>
<dbReference type="FunFam" id="2.30.38.10:FF:000001">
    <property type="entry name" value="Non-ribosomal peptide synthetase PvdI"/>
    <property type="match status" value="2"/>
</dbReference>
<dbReference type="NCBIfam" id="NF003417">
    <property type="entry name" value="PRK04813.1"/>
    <property type="match status" value="4"/>
</dbReference>
<evidence type="ECO:0000256" key="4">
    <source>
        <dbReference type="ARBA" id="ARBA00022737"/>
    </source>
</evidence>
<dbReference type="InterPro" id="IPR001242">
    <property type="entry name" value="Condensation_dom"/>
</dbReference>
<keyword evidence="2" id="KW-0596">Phosphopantetheine</keyword>
<dbReference type="SUPFAM" id="SSF47336">
    <property type="entry name" value="ACP-like"/>
    <property type="match status" value="4"/>
</dbReference>
<dbReference type="Gene3D" id="3.40.50.1820">
    <property type="entry name" value="alpha/beta hydrolase"/>
    <property type="match status" value="1"/>
</dbReference>
<dbReference type="PANTHER" id="PTHR45527:SF1">
    <property type="entry name" value="FATTY ACID SYNTHASE"/>
    <property type="match status" value="1"/>
</dbReference>
<dbReference type="GO" id="GO:0009403">
    <property type="term" value="P:toxin biosynthetic process"/>
    <property type="evidence" value="ECO:0007669"/>
    <property type="project" value="UniProtKB-ARBA"/>
</dbReference>
<reference evidence="7 8" key="1">
    <citation type="submission" date="2018-05" db="EMBL/GenBank/DDBJ databases">
        <title>Genomic Encyclopedia of Type Strains, Phase IV (KMG-IV): sequencing the most valuable type-strain genomes for metagenomic binning, comparative biology and taxonomic classification.</title>
        <authorList>
            <person name="Goeker M."/>
        </authorList>
    </citation>
    <scope>NUCLEOTIDE SEQUENCE [LARGE SCALE GENOMIC DNA]</scope>
    <source>
        <strain evidence="7 8">DSM 44704</strain>
    </source>
</reference>
<dbReference type="NCBIfam" id="TIGR01733">
    <property type="entry name" value="AA-adenyl-dom"/>
    <property type="match status" value="3"/>
</dbReference>
<dbReference type="CDD" id="cd05930">
    <property type="entry name" value="A_NRPS"/>
    <property type="match status" value="1"/>
</dbReference>
<dbReference type="CDD" id="cd02440">
    <property type="entry name" value="AdoMet_MTases"/>
    <property type="match status" value="1"/>
</dbReference>
<dbReference type="Gene3D" id="3.30.300.30">
    <property type="match status" value="4"/>
</dbReference>
<dbReference type="InterPro" id="IPR006162">
    <property type="entry name" value="Ppantetheine_attach_site"/>
</dbReference>
<dbReference type="SUPFAM" id="SSF52777">
    <property type="entry name" value="CoA-dependent acyltransferases"/>
    <property type="match status" value="6"/>
</dbReference>
<dbReference type="InterPro" id="IPR010071">
    <property type="entry name" value="AA_adenyl_dom"/>
</dbReference>
<dbReference type="GO" id="GO:0005829">
    <property type="term" value="C:cytosol"/>
    <property type="evidence" value="ECO:0007669"/>
    <property type="project" value="TreeGrafter"/>
</dbReference>
<dbReference type="PANTHER" id="PTHR45527">
    <property type="entry name" value="NONRIBOSOMAL PEPTIDE SYNTHETASE"/>
    <property type="match status" value="1"/>
</dbReference>
<dbReference type="InterPro" id="IPR023213">
    <property type="entry name" value="CAT-like_dom_sf"/>
</dbReference>
<dbReference type="Gene3D" id="3.30.559.30">
    <property type="entry name" value="Nonribosomal peptide synthetase, condensation domain"/>
    <property type="match status" value="3"/>
</dbReference>
<dbReference type="Pfam" id="PF00501">
    <property type="entry name" value="AMP-binding"/>
    <property type="match status" value="3"/>
</dbReference>
<dbReference type="GO" id="GO:0031177">
    <property type="term" value="F:phosphopantetheine binding"/>
    <property type="evidence" value="ECO:0007669"/>
    <property type="project" value="InterPro"/>
</dbReference>
<dbReference type="CDD" id="cd17646">
    <property type="entry name" value="A_NRPS_AB3403-like"/>
    <property type="match status" value="1"/>
</dbReference>
<dbReference type="InterPro" id="IPR013217">
    <property type="entry name" value="Methyltransf_12"/>
</dbReference>
<dbReference type="SMART" id="SM00823">
    <property type="entry name" value="PKS_PP"/>
    <property type="match status" value="4"/>
</dbReference>
<dbReference type="Gene3D" id="3.40.50.12780">
    <property type="entry name" value="N-terminal domain of ligase-like"/>
    <property type="match status" value="1"/>
</dbReference>
<keyword evidence="8" id="KW-1185">Reference proteome</keyword>
<sequence length="3598" mass="390589">MWDPAEPVSNGGMAGASAGPTLVSLFEEQVARSPDAVAVRFEGTSVSYAELAGRVNRLARYLISLGVGPDSLVGVRMARSVDLVVGVYAVVVAGGAWVPLDPEASARYVLDVTDVACVLTTSGTGFGVEVDCVDMSGFSTDAVSDAERSGKLRPSNLAYVMFTSGSTGRPKGVAVSHAAIVNRLLWMQAEYRLVADDAVLQKTPVTFDVSVWELFWPLLGGARLVLATPGGHRDPRHLADLIVREGITIAHFVPSMLAVFVAERSAGACRSLRDVFASGEALPGSVAQQMISLTGARLHNLYGPTEAAVDVTYHRVEPTDTVSVPIGRPVFNTRVYVLDERLRPTGAGELYLAGVQVARGYAGRAELTAERFVADPFAAGERMYRTGDRVRWTTGGELEYLGRNDFQVKVRGVRIEPGEIEAVLSSHPAVTRAVVTVGQSTGDENDRRLLGYVTVGAEDNVESELVDQWQRLYDEVYTSDGSAEFGADFTGWNDSYTGEPIPVPDMREWRDATVARIRALRPRRVLEIGVGSGLLLSQLAAECEEYWATDVSETAIRNAERRLAERAPEWADRVVLERRAAHDVQGLPRLHFDTIILNSVIQYFPGESHLRGVLGQLLEVLEPGGALFLGDVRNLALLEEFSMAVQRARHPSAASEFVRARVRTAVRAEAELLLAPEYFAALAAELGHVGAVDIQLKRGSAVNELTCYRYDVVLRKPPTDAASFADLTSHRFTDGAELRSRLTSHELRSFRVTEIPHGGILRDMRTGINSSVSTDFEGTLPEDLYLLGDEYGYRTAVTWSARKGYMEAVFARDLPDRTPLTDVYLPARPLQAPSAYANNPGARSLATTLRRYLRDRLPEHLIPTVVVLNEFPLTPNGKLDTRALPAPEPLSDNNYRPPTTSHEQTLAALFAEILGVDRVGVDDDFFELGGHSLLATRLVGRIRIDLGIEVPILTVFDAPTPALLATRLDAGVSARPALTALERFERVPLSFAQERMWFLYRLHGESATYNVPLAVRLSGTLDLAALEAALGDVAGRHEALRTVFAEIEGSVVQLVREAEVAIAVSAVDDVDAAVRSAARRPFDLTTDTPLRASVFRDQHGEQVLVLVLHHIATDGGSLPIFARDLSAAYASRCAGRAPDWPDLPVRYADYALWQRRLLGDAADPKSLTARQFEYWREELAGIPDRLMLPFDRPPSKVVSSRGAVVEFAVDADVRTAVERLARGRGATASMVLQAAFAVLLHKIGAGDDITVGSPIAGRTDAALTDLVGFFANTWVLRVAVARSLRFADVLDQVRSKALRAYENQDLPFERLVELSNPARSTAHHPLFQVMFALQNNMFHEFDLPGAAATSMAVHTGTARFDLFFALEESKSGGYAGAVEYSSDLFDRHTVELLADRFTRVLEAVLRDPAVPVGELDLLTPTERAALVTSWRDTLHDIESATLPSLFEAQVRRTPAAPAVTFRGAGLSYGEFAGRVNQAARYLISLGVGPESLVGIGIPRSIDLLVGVYAVVAAGGGYVPVDPDHPAGRIDHILDTARPVVVLTSGADLPTGHARSVRLDELDLTGFDTAPITDAERVRPLRPDHIAYTIFTSGSTGRPKGVAVAHQAIVNRLVWMQSKYGLGRDDVVVQKTPVTFDVSVWELFWPLQAGARLVIAEPGGHRDPAYLTRLIIEQRVTTAHFVPSLLAAFVAEPMAAECRSLRKVFASGEALPGGVAQRLLELTGTRLHNLYGPTETAVDVTYHEVTDADTASVPIGRPVFNTRVYVLDAGLALVPAGVAGELYISGAQLARGYAGRPELTTQRFVADPFVPGERMYRTGDRVKWTNSGELEYLGRNDFQVKLRGMRIELGEIEAALNALDPVAQAVVMVRTAEHLGDQLVGYLVAHTTIDTDAVRAALLEVLPSYMVPATFMVLEDLPLTANGKLDARALPAPRFAARSAYRAPETLPELVLTELFADVLGVGRVGVDDDFFELGGHSLAVTRLVSRIRVAMGVEVPILTVFDAPTPASLATRLDASRPTRPPLIAQARPEPTPVSYAQRRMWFLSRLHGLSATYNLPLAVRLTGRLEIEALVSAVRDVVDRHETLRTVFAEIDGAPEARVLEGAEVPVQVSEIGPSDVDRAVREAAAHRFDLSAEIPLRVNLFRSAADEYVFVLVVHHIAADGGSLGPLVRDLSTAYAARCAGRPPEWSAPTVQYFDYALWQRELLGDPADPAGVSARQFEYWRAELAGLPERLTLPLDRPRPETTSLRGDVVSFTVDAAARSAVERLARSRGATPSMVLQAVFAVLLHKLGAGEDIPIGTPIAGRTDAALADLVGFFVNTWVLRVDLSQCVRFEDVLVQVRGKALRAYENQDLPFERLVELLNPVRSTAHHPLFQAMFTLQNNAFHEFELPYVEAVPMPVSTGTARFDLLFALEELDGYAGVVEYSTDLFDRRTVGLFTDLFVRLLDTVVRDPATKVADLDPFERDGGTAVPAIDQSRTATTRQRSKYRPPATAQERILTELFAEVLGASDVGVDDDFFELGGHSLVVTRLVSRIRVAMGLEVPILTVFDAPTPALLAARLDVGVPLRPALLRRTHPEYVPVSFAQQRMWFLYRFEGPSPTYNVPLAVRLSGPIQIEALASAVRDVVDRHESLRTVFTEADGVVVQRVLGACEAPVTVADVVDVDAAVRDAASCTFDLETDIPLRVSLLRGDGEQVLVLVVHHIASDGGSLGPLAKDLSAAYAARCAGRSPEWPILPVQYADYALWQRELLGDPADPDSLSARQFDYWRAELAGLPEQVTLPFDRPRPKLASAQGAVLEFAIDAGLRSAVERLARGRGATASMVLQSAFAVLLHKLGAGEDLPIGSPIAGRTDGALADLVGFFVNTWMLRVEVTPDVAFTEVLARVRGKALRAYENQDLPFERLIELLNPVRSTAFHPLFQVMFALQNNTAYEFDMPGVDATALPVHTGTAKFDLFFALEERSGTGGYAGTVEYSTDLFDRSTVAQLVERFSRLLATIVTDPEATVSDLEILLPDERGQLLEIWNDTAAAPPKAMLPQLFTAQAVATPDVTAVMCGPDRLTYAELAARVEQLASWLTAQGVGVEDIVAVHLPRSAEMVIAVLGVLAAGAAYLPLDPHYPESRIEYMMKDARPVAVLDASSMAQVRQYTGEMPTPPIHSSNAAYVVYTSGSTGKPKGVVGTHAGLANRLAWYNKVLPWAPGETVCAKTSLSFLDSLFEIAGPLTHGGTVLVADDAQVRDVGALLGLIERHRVSRIVVVPSLLSAMLADERIDRAAGCAVWVSSGEPLPAVVAENFSKVLPDSRLLNFYGSSETSADSTWAAAEVMPGGVPIGRPVDNTSVYVLDRALRPVPRGVVGELYIAGIGSARGYLRRGGLTAARFVADPFATDPGGRLYRTGDLVRWLPDGQLMLVGRADDQVKVRGFRIEPGEVESVLCGHPSVARAVVVARDGHAGKQLVGYLVPNESGAGQDVSAVRDYASSVLPEYMVPAALMWLDALPLGPTGKIDRRALPAPVFTSGGYLAPRTVLEERMCAVFAEVLGVERVGVDDSFFDLGGHSLLVMRLVRRIAEISGETIGLRDVFTERTVRNLCRRLPTRHG</sequence>
<accession>A0A318K0Z0</accession>
<keyword evidence="4" id="KW-0677">Repeat</keyword>
<dbReference type="InterPro" id="IPR025110">
    <property type="entry name" value="AMP-bd_C"/>
</dbReference>
<feature type="domain" description="Carrier" evidence="6">
    <location>
        <begin position="897"/>
        <end position="972"/>
    </location>
</feature>
<dbReference type="Pfam" id="PF08242">
    <property type="entry name" value="Methyltransf_12"/>
    <property type="match status" value="1"/>
</dbReference>
<dbReference type="Gene3D" id="3.40.50.150">
    <property type="entry name" value="Vaccinia Virus protein VP39"/>
    <property type="match status" value="1"/>
</dbReference>